<evidence type="ECO:0008006" key="3">
    <source>
        <dbReference type="Google" id="ProtNLM"/>
    </source>
</evidence>
<sequence>MRVTESAFRHGISEADILHAFQNAVRLVEIEQYGEERLIVIGPDRSGNWLELVAMPAESADRIIHADRLRPKFYEFLK</sequence>
<reference evidence="1 2" key="1">
    <citation type="submission" date="2019-05" db="EMBL/GenBank/DDBJ databases">
        <authorList>
            <person name="Lee S.D."/>
        </authorList>
    </citation>
    <scope>NUCLEOTIDE SEQUENCE [LARGE SCALE GENOMIC DNA]</scope>
    <source>
        <strain evidence="1 2">C5-26</strain>
    </source>
</reference>
<comment type="caution">
    <text evidence="1">The sequence shown here is derived from an EMBL/GenBank/DDBJ whole genome shotgun (WGS) entry which is preliminary data.</text>
</comment>
<proteinExistence type="predicted"/>
<gene>
    <name evidence="1" type="ORF">FGL98_14555</name>
</gene>
<dbReference type="Proteomes" id="UP000320244">
    <property type="component" value="Unassembled WGS sequence"/>
</dbReference>
<organism evidence="1 2">
    <name type="scientific">Leekyejoonella antrihumi</name>
    <dbReference type="NCBI Taxonomy" id="1660198"/>
    <lineage>
        <taxon>Bacteria</taxon>
        <taxon>Bacillati</taxon>
        <taxon>Actinomycetota</taxon>
        <taxon>Actinomycetes</taxon>
        <taxon>Micrococcales</taxon>
        <taxon>Dermacoccaceae</taxon>
        <taxon>Leekyejoonella</taxon>
    </lineage>
</organism>
<dbReference type="OrthoDB" id="3577648at2"/>
<dbReference type="AlphaFoldDB" id="A0A563DYN1"/>
<protein>
    <recommendedName>
        <fullName evidence="3">Toxin</fullName>
    </recommendedName>
</protein>
<evidence type="ECO:0000313" key="1">
    <source>
        <dbReference type="EMBL" id="TWP35327.1"/>
    </source>
</evidence>
<name>A0A563DYN1_9MICO</name>
<reference evidence="1 2" key="2">
    <citation type="submission" date="2019-08" db="EMBL/GenBank/DDBJ databases">
        <title>Jejuicoccus antrihumi gen. nov., sp. nov., a new member of the family Dermacoccaceae isolated from a cave.</title>
        <authorList>
            <person name="Schumann P."/>
            <person name="Kim I.S."/>
        </authorList>
    </citation>
    <scope>NUCLEOTIDE SEQUENCE [LARGE SCALE GENOMIC DNA]</scope>
    <source>
        <strain evidence="1 2">C5-26</strain>
    </source>
</reference>
<dbReference type="EMBL" id="VCQV01000020">
    <property type="protein sequence ID" value="TWP35327.1"/>
    <property type="molecule type" value="Genomic_DNA"/>
</dbReference>
<accession>A0A563DYN1</accession>
<evidence type="ECO:0000313" key="2">
    <source>
        <dbReference type="Proteomes" id="UP000320244"/>
    </source>
</evidence>
<dbReference type="RefSeq" id="WP_146317658.1">
    <property type="nucleotide sequence ID" value="NZ_VCQV01000020.1"/>
</dbReference>
<keyword evidence="2" id="KW-1185">Reference proteome</keyword>